<evidence type="ECO:0000313" key="5">
    <source>
        <dbReference type="Proteomes" id="UP000624325"/>
    </source>
</evidence>
<dbReference type="CDD" id="cd04301">
    <property type="entry name" value="NAT_SF"/>
    <property type="match status" value="1"/>
</dbReference>
<feature type="domain" description="N-acetyltransferase" evidence="3">
    <location>
        <begin position="6"/>
        <end position="157"/>
    </location>
</feature>
<dbReference type="SUPFAM" id="SSF55729">
    <property type="entry name" value="Acyl-CoA N-acyltransferases (Nat)"/>
    <property type="match status" value="1"/>
</dbReference>
<gene>
    <name evidence="4" type="ORF">Air01nite_54150</name>
</gene>
<sequence>MSVEHLEIRQLPFAAPESVAMVADLLADLGARYNSSGDETPVDATEFDPPDGAFLVAFLDGEPVGCAGWRSHGTDGETAELKRMWTAPAGRRKGVARAVLRAIEDSARDAGRKRVILETGDKQPEAIAFYLANGYERIPDFGYYRNEPGVRSYGRTL</sequence>
<keyword evidence="5" id="KW-1185">Reference proteome</keyword>
<dbReference type="PANTHER" id="PTHR43877">
    <property type="entry name" value="AMINOALKYLPHOSPHONATE N-ACETYLTRANSFERASE-RELATED-RELATED"/>
    <property type="match status" value="1"/>
</dbReference>
<dbReference type="Proteomes" id="UP000624325">
    <property type="component" value="Unassembled WGS sequence"/>
</dbReference>
<dbReference type="PROSITE" id="PS51186">
    <property type="entry name" value="GNAT"/>
    <property type="match status" value="1"/>
</dbReference>
<evidence type="ECO:0000256" key="2">
    <source>
        <dbReference type="ARBA" id="ARBA00023315"/>
    </source>
</evidence>
<keyword evidence="2" id="KW-0012">Acyltransferase</keyword>
<dbReference type="PANTHER" id="PTHR43877:SF2">
    <property type="entry name" value="AMINOALKYLPHOSPHONATE N-ACETYLTRANSFERASE-RELATED"/>
    <property type="match status" value="1"/>
</dbReference>
<reference evidence="4 5" key="1">
    <citation type="submission" date="2021-01" db="EMBL/GenBank/DDBJ databases">
        <title>Whole genome shotgun sequence of Asanoa iriomotensis NBRC 100142.</title>
        <authorList>
            <person name="Komaki H."/>
            <person name="Tamura T."/>
        </authorList>
    </citation>
    <scope>NUCLEOTIDE SEQUENCE [LARGE SCALE GENOMIC DNA]</scope>
    <source>
        <strain evidence="4 5">NBRC 100142</strain>
    </source>
</reference>
<dbReference type="InterPro" id="IPR000182">
    <property type="entry name" value="GNAT_dom"/>
</dbReference>
<dbReference type="InterPro" id="IPR016181">
    <property type="entry name" value="Acyl_CoA_acyltransferase"/>
</dbReference>
<evidence type="ECO:0000256" key="1">
    <source>
        <dbReference type="ARBA" id="ARBA00022679"/>
    </source>
</evidence>
<proteinExistence type="predicted"/>
<name>A0ABQ4CAJ0_9ACTN</name>
<dbReference type="Gene3D" id="3.40.630.30">
    <property type="match status" value="1"/>
</dbReference>
<evidence type="ECO:0000259" key="3">
    <source>
        <dbReference type="PROSITE" id="PS51186"/>
    </source>
</evidence>
<organism evidence="4 5">
    <name type="scientific">Asanoa iriomotensis</name>
    <dbReference type="NCBI Taxonomy" id="234613"/>
    <lineage>
        <taxon>Bacteria</taxon>
        <taxon>Bacillati</taxon>
        <taxon>Actinomycetota</taxon>
        <taxon>Actinomycetes</taxon>
        <taxon>Micromonosporales</taxon>
        <taxon>Micromonosporaceae</taxon>
        <taxon>Asanoa</taxon>
    </lineage>
</organism>
<evidence type="ECO:0000313" key="4">
    <source>
        <dbReference type="EMBL" id="GIF59320.1"/>
    </source>
</evidence>
<keyword evidence="1" id="KW-0808">Transferase</keyword>
<protein>
    <submittedName>
        <fullName evidence="4">N-acetyltransferase</fullName>
    </submittedName>
</protein>
<comment type="caution">
    <text evidence="4">The sequence shown here is derived from an EMBL/GenBank/DDBJ whole genome shotgun (WGS) entry which is preliminary data.</text>
</comment>
<dbReference type="EMBL" id="BONC01000045">
    <property type="protein sequence ID" value="GIF59320.1"/>
    <property type="molecule type" value="Genomic_DNA"/>
</dbReference>
<dbReference type="InterPro" id="IPR050832">
    <property type="entry name" value="Bact_Acetyltransf"/>
</dbReference>
<accession>A0ABQ4CAJ0</accession>
<dbReference type="Pfam" id="PF00583">
    <property type="entry name" value="Acetyltransf_1"/>
    <property type="match status" value="1"/>
</dbReference>